<evidence type="ECO:0000256" key="4">
    <source>
        <dbReference type="ARBA" id="ARBA00022763"/>
    </source>
</evidence>
<dbReference type="InterPro" id="IPR036286">
    <property type="entry name" value="LexA/Signal_pep-like_sf"/>
</dbReference>
<evidence type="ECO:0000256" key="10">
    <source>
        <dbReference type="ARBA" id="ARBA00023204"/>
    </source>
</evidence>
<organism evidence="16 17">
    <name type="scientific">Micromonospora globbae</name>
    <dbReference type="NCBI Taxonomy" id="1894969"/>
    <lineage>
        <taxon>Bacteria</taxon>
        <taxon>Bacillati</taxon>
        <taxon>Actinomycetota</taxon>
        <taxon>Actinomycetes</taxon>
        <taxon>Micromonosporales</taxon>
        <taxon>Micromonosporaceae</taxon>
        <taxon>Micromonospora</taxon>
    </lineage>
</organism>
<dbReference type="Pfam" id="PF00717">
    <property type="entry name" value="Peptidase_S24"/>
    <property type="match status" value="1"/>
</dbReference>
<evidence type="ECO:0000256" key="5">
    <source>
        <dbReference type="ARBA" id="ARBA00022801"/>
    </source>
</evidence>
<gene>
    <name evidence="12 16" type="primary">lexA</name>
    <name evidence="16" type="ORF">D7I43_28145</name>
</gene>
<dbReference type="RefSeq" id="WP_120331612.1">
    <property type="nucleotide sequence ID" value="NZ_RAQQ01000028.1"/>
</dbReference>
<dbReference type="SUPFAM" id="SSF46785">
    <property type="entry name" value="Winged helix' DNA-binding domain"/>
    <property type="match status" value="1"/>
</dbReference>
<keyword evidence="9 12" id="KW-0804">Transcription</keyword>
<evidence type="ECO:0000313" key="16">
    <source>
        <dbReference type="EMBL" id="RKF24011.1"/>
    </source>
</evidence>
<feature type="domain" description="LexA repressor DNA-binding" evidence="15">
    <location>
        <begin position="12"/>
        <end position="74"/>
    </location>
</feature>
<keyword evidence="2 12" id="KW-0678">Repressor</keyword>
<dbReference type="GO" id="GO:0045892">
    <property type="term" value="P:negative regulation of DNA-templated transcription"/>
    <property type="evidence" value="ECO:0007669"/>
    <property type="project" value="UniProtKB-UniRule"/>
</dbReference>
<dbReference type="InterPro" id="IPR011991">
    <property type="entry name" value="ArsR-like_HTH"/>
</dbReference>
<dbReference type="PANTHER" id="PTHR33516:SF2">
    <property type="entry name" value="LEXA REPRESSOR-RELATED"/>
    <property type="match status" value="1"/>
</dbReference>
<dbReference type="AlphaFoldDB" id="A0A420ETL4"/>
<dbReference type="PANTHER" id="PTHR33516">
    <property type="entry name" value="LEXA REPRESSOR"/>
    <property type="match status" value="1"/>
</dbReference>
<reference evidence="16 17" key="1">
    <citation type="journal article" date="2018" name="Int. J. Syst. Evol. Microbiol.">
        <title>Micromonospora globbae sp. nov., an endophytic actinomycete isolated from roots of Globba winitii C. H. Wright.</title>
        <authorList>
            <person name="Kuncharoen N."/>
            <person name="Pittayakhajonwut P."/>
            <person name="Tanasupawat S."/>
        </authorList>
    </citation>
    <scope>NUCLEOTIDE SEQUENCE [LARGE SCALE GENOMIC DNA]</scope>
    <source>
        <strain evidence="16 17">WPS1-2</strain>
    </source>
</reference>
<evidence type="ECO:0000256" key="13">
    <source>
        <dbReference type="RuleBase" id="RU003991"/>
    </source>
</evidence>
<dbReference type="Gene3D" id="2.10.109.10">
    <property type="entry name" value="Umud Fragment, subunit A"/>
    <property type="match status" value="1"/>
</dbReference>
<protein>
    <recommendedName>
        <fullName evidence="12">LexA repressor</fullName>
        <ecNumber evidence="12">3.4.21.88</ecNumber>
    </recommendedName>
</protein>
<dbReference type="InterPro" id="IPR015927">
    <property type="entry name" value="Peptidase_S24_S26A/B/C"/>
</dbReference>
<keyword evidence="11 12" id="KW-0742">SOS response</keyword>
<feature type="DNA-binding region" description="H-T-H motif" evidence="12">
    <location>
        <begin position="37"/>
        <end position="57"/>
    </location>
</feature>
<dbReference type="GO" id="GO:0006260">
    <property type="term" value="P:DNA replication"/>
    <property type="evidence" value="ECO:0007669"/>
    <property type="project" value="UniProtKB-UniRule"/>
</dbReference>
<keyword evidence="3 12" id="KW-0235">DNA replication</keyword>
<evidence type="ECO:0000256" key="11">
    <source>
        <dbReference type="ARBA" id="ARBA00023236"/>
    </source>
</evidence>
<keyword evidence="7 12" id="KW-0805">Transcription regulation</keyword>
<dbReference type="EMBL" id="RAQQ01000028">
    <property type="protein sequence ID" value="RKF24011.1"/>
    <property type="molecule type" value="Genomic_DNA"/>
</dbReference>
<feature type="site" description="Cleavage; by autolysis" evidence="12">
    <location>
        <begin position="104"/>
        <end position="105"/>
    </location>
</feature>
<feature type="active site" description="For autocatalytic cleavage activity" evidence="12">
    <location>
        <position position="139"/>
    </location>
</feature>
<dbReference type="GO" id="GO:0004252">
    <property type="term" value="F:serine-type endopeptidase activity"/>
    <property type="evidence" value="ECO:0007669"/>
    <property type="project" value="UniProtKB-UniRule"/>
</dbReference>
<dbReference type="InterPro" id="IPR039418">
    <property type="entry name" value="LexA-like"/>
</dbReference>
<keyword evidence="8 12" id="KW-0238">DNA-binding</keyword>
<evidence type="ECO:0000259" key="15">
    <source>
        <dbReference type="Pfam" id="PF01726"/>
    </source>
</evidence>
<dbReference type="HAMAP" id="MF_00015">
    <property type="entry name" value="LexA"/>
    <property type="match status" value="1"/>
</dbReference>
<sequence length="216" mass="22958">MTSSDAAPSSPRLSPRQQRILEVIREWVERHGYPPTVREIGAAVGLGSPSSVTHHLKVLQRLGLVRRAAHGPRAVDARPSASATAPDLDLCPGVRVPLVGAIAAGVPILAEEHVEEILALPSELVGRGTLFALHVRGDSMIEAGIADGDVIVVRQQVSAENGDIVAALIDDEATVKVYRSRDGKVELLPRNPLYPVIPGDEAVILGKVVCVLRRVS</sequence>
<dbReference type="InterPro" id="IPR036390">
    <property type="entry name" value="WH_DNA-bd_sf"/>
</dbReference>
<dbReference type="GO" id="GO:0006508">
    <property type="term" value="P:proteolysis"/>
    <property type="evidence" value="ECO:0007669"/>
    <property type="project" value="InterPro"/>
</dbReference>
<keyword evidence="4 12" id="KW-0227">DNA damage</keyword>
<feature type="domain" description="Peptidase S24/S26A/S26B/S26C" evidence="14">
    <location>
        <begin position="97"/>
        <end position="209"/>
    </location>
</feature>
<dbReference type="PRINTS" id="PR00726">
    <property type="entry name" value="LEXASERPTASE"/>
</dbReference>
<dbReference type="GO" id="GO:0003677">
    <property type="term" value="F:DNA binding"/>
    <property type="evidence" value="ECO:0007669"/>
    <property type="project" value="UniProtKB-UniRule"/>
</dbReference>
<dbReference type="GO" id="GO:0009432">
    <property type="term" value="P:SOS response"/>
    <property type="evidence" value="ECO:0007669"/>
    <property type="project" value="UniProtKB-UniRule"/>
</dbReference>
<dbReference type="InterPro" id="IPR050077">
    <property type="entry name" value="LexA_repressor"/>
</dbReference>
<dbReference type="OrthoDB" id="9802364at2"/>
<dbReference type="CDD" id="cd00090">
    <property type="entry name" value="HTH_ARSR"/>
    <property type="match status" value="1"/>
</dbReference>
<name>A0A420ETL4_9ACTN</name>
<dbReference type="Proteomes" id="UP000285744">
    <property type="component" value="Unassembled WGS sequence"/>
</dbReference>
<accession>A0A420ETL4</accession>
<evidence type="ECO:0000256" key="8">
    <source>
        <dbReference type="ARBA" id="ARBA00023125"/>
    </source>
</evidence>
<dbReference type="InterPro" id="IPR006200">
    <property type="entry name" value="LexA"/>
</dbReference>
<evidence type="ECO:0000259" key="14">
    <source>
        <dbReference type="Pfam" id="PF00717"/>
    </source>
</evidence>
<comment type="similarity">
    <text evidence="1 12 13">Belongs to the peptidase S24 family.</text>
</comment>
<keyword evidence="10 12" id="KW-0234">DNA repair</keyword>
<dbReference type="FunFam" id="2.10.109.10:FF:000001">
    <property type="entry name" value="LexA repressor"/>
    <property type="match status" value="1"/>
</dbReference>
<evidence type="ECO:0000256" key="9">
    <source>
        <dbReference type="ARBA" id="ARBA00023163"/>
    </source>
</evidence>
<evidence type="ECO:0000256" key="2">
    <source>
        <dbReference type="ARBA" id="ARBA00022491"/>
    </source>
</evidence>
<feature type="active site" description="For autocatalytic cleavage activity" evidence="12">
    <location>
        <position position="176"/>
    </location>
</feature>
<dbReference type="InterPro" id="IPR006199">
    <property type="entry name" value="LexA_DNA-bd_dom"/>
</dbReference>
<evidence type="ECO:0000256" key="3">
    <source>
        <dbReference type="ARBA" id="ARBA00022705"/>
    </source>
</evidence>
<keyword evidence="6 12" id="KW-0068">Autocatalytic cleavage</keyword>
<evidence type="ECO:0000256" key="6">
    <source>
        <dbReference type="ARBA" id="ARBA00022813"/>
    </source>
</evidence>
<dbReference type="GO" id="GO:0006281">
    <property type="term" value="P:DNA repair"/>
    <property type="evidence" value="ECO:0007669"/>
    <property type="project" value="UniProtKB-UniRule"/>
</dbReference>
<comment type="function">
    <text evidence="12">Represses a number of genes involved in the response to DNA damage (SOS response), including recA and lexA. In the presence of single-stranded DNA, RecA interacts with LexA causing an autocatalytic cleavage which disrupts the DNA-binding part of LexA, leading to derepression of the SOS regulon and eventually DNA repair.</text>
</comment>
<evidence type="ECO:0000256" key="7">
    <source>
        <dbReference type="ARBA" id="ARBA00023015"/>
    </source>
</evidence>
<comment type="catalytic activity">
    <reaction evidence="12">
        <text>Hydrolysis of Ala-|-Gly bond in repressor LexA.</text>
        <dbReference type="EC" id="3.4.21.88"/>
    </reaction>
</comment>
<dbReference type="InterPro" id="IPR036388">
    <property type="entry name" value="WH-like_DNA-bd_sf"/>
</dbReference>
<proteinExistence type="inferred from homology"/>
<dbReference type="SUPFAM" id="SSF51306">
    <property type="entry name" value="LexA/Signal peptidase"/>
    <property type="match status" value="1"/>
</dbReference>
<comment type="caution">
    <text evidence="16">The sequence shown here is derived from an EMBL/GenBank/DDBJ whole genome shotgun (WGS) entry which is preliminary data.</text>
</comment>
<dbReference type="Pfam" id="PF01726">
    <property type="entry name" value="LexA_DNA_bind"/>
    <property type="match status" value="1"/>
</dbReference>
<evidence type="ECO:0000313" key="17">
    <source>
        <dbReference type="Proteomes" id="UP000285744"/>
    </source>
</evidence>
<dbReference type="Gene3D" id="1.10.10.10">
    <property type="entry name" value="Winged helix-like DNA-binding domain superfamily/Winged helix DNA-binding domain"/>
    <property type="match status" value="1"/>
</dbReference>
<dbReference type="CDD" id="cd06529">
    <property type="entry name" value="S24_LexA-like"/>
    <property type="match status" value="1"/>
</dbReference>
<dbReference type="EC" id="3.4.21.88" evidence="12"/>
<keyword evidence="5 12" id="KW-0378">Hydrolase</keyword>
<dbReference type="NCBIfam" id="TIGR00498">
    <property type="entry name" value="lexA"/>
    <property type="match status" value="1"/>
</dbReference>
<dbReference type="InterPro" id="IPR006197">
    <property type="entry name" value="Peptidase_S24_LexA"/>
</dbReference>
<evidence type="ECO:0000256" key="12">
    <source>
        <dbReference type="HAMAP-Rule" id="MF_00015"/>
    </source>
</evidence>
<evidence type="ECO:0000256" key="1">
    <source>
        <dbReference type="ARBA" id="ARBA00007484"/>
    </source>
</evidence>
<comment type="subunit">
    <text evidence="12">Homodimer.</text>
</comment>